<keyword evidence="4 9" id="KW-0418">Kinase</keyword>
<dbReference type="OMA" id="RHHIQSF"/>
<dbReference type="SMART" id="SM00220">
    <property type="entry name" value="S_TKc"/>
    <property type="match status" value="1"/>
</dbReference>
<gene>
    <name evidence="9" type="ORF">M427DRAFT_101062</name>
</gene>
<organism evidence="9 10">
    <name type="scientific">Gonapodya prolifera (strain JEL478)</name>
    <name type="common">Monoblepharis prolifera</name>
    <dbReference type="NCBI Taxonomy" id="1344416"/>
    <lineage>
        <taxon>Eukaryota</taxon>
        <taxon>Fungi</taxon>
        <taxon>Fungi incertae sedis</taxon>
        <taxon>Chytridiomycota</taxon>
        <taxon>Chytridiomycota incertae sedis</taxon>
        <taxon>Monoblepharidomycetes</taxon>
        <taxon>Monoblepharidales</taxon>
        <taxon>Gonapodyaceae</taxon>
        <taxon>Gonapodya</taxon>
    </lineage>
</organism>
<name>A0A139A7C3_GONPJ</name>
<keyword evidence="10" id="KW-1185">Reference proteome</keyword>
<dbReference type="OrthoDB" id="283111at2759"/>
<evidence type="ECO:0000256" key="4">
    <source>
        <dbReference type="ARBA" id="ARBA00022777"/>
    </source>
</evidence>
<dbReference type="PANTHER" id="PTHR45646">
    <property type="entry name" value="SERINE/THREONINE-PROTEIN KINASE DOA-RELATED"/>
    <property type="match status" value="1"/>
</dbReference>
<accession>A0A139A7C3</accession>
<evidence type="ECO:0000256" key="7">
    <source>
        <dbReference type="RuleBase" id="RU000304"/>
    </source>
</evidence>
<dbReference type="GO" id="GO:0005634">
    <property type="term" value="C:nucleus"/>
    <property type="evidence" value="ECO:0007669"/>
    <property type="project" value="TreeGrafter"/>
</dbReference>
<dbReference type="PROSITE" id="PS00108">
    <property type="entry name" value="PROTEIN_KINASE_ST"/>
    <property type="match status" value="1"/>
</dbReference>
<evidence type="ECO:0000256" key="6">
    <source>
        <dbReference type="PROSITE-ProRule" id="PRU10141"/>
    </source>
</evidence>
<keyword evidence="2" id="KW-0808">Transferase</keyword>
<evidence type="ECO:0000259" key="8">
    <source>
        <dbReference type="PROSITE" id="PS50011"/>
    </source>
</evidence>
<dbReference type="SUPFAM" id="SSF56112">
    <property type="entry name" value="Protein kinase-like (PK-like)"/>
    <property type="match status" value="1"/>
</dbReference>
<dbReference type="InterPro" id="IPR011009">
    <property type="entry name" value="Kinase-like_dom_sf"/>
</dbReference>
<dbReference type="GO" id="GO:0004674">
    <property type="term" value="F:protein serine/threonine kinase activity"/>
    <property type="evidence" value="ECO:0007669"/>
    <property type="project" value="UniProtKB-KW"/>
</dbReference>
<protein>
    <submittedName>
        <fullName evidence="9">Kinase-like protein</fullName>
    </submittedName>
</protein>
<sequence length="338" mass="38982">MDVIGQGTFGKVVRAWDQVRRCHCAIKIIRSIQKYRDASQIELRVLQHLKRSDPMNTRRCIHLLDTFEHRNHICMVFELLSQSLYDFMKDNQFNPFPLSQVRAFASQLVGAVAYMHTQKLVHTDLKPENMMLHRKDSHCDVIVHPGLQPLNQKFPGQNRKVLLSPEMMLIDFGSATFDGEYHSSVVSTRHYRAPEIILNMGWSYPCDIWSIGCILVELYTGEALFQTHDNLEHLAMMEAILGSFSPRFVASLPAGARKLFTKSARVDFPNDHVSRASRKFVKGLKPLNYTIRPEHSAFLDLVKQMLEYDPTKRLTAQEALKHPFFRETWAPPTGPRYS</sequence>
<keyword evidence="1 7" id="KW-0723">Serine/threonine-protein kinase</keyword>
<dbReference type="GO" id="GO:0043484">
    <property type="term" value="P:regulation of RNA splicing"/>
    <property type="evidence" value="ECO:0007669"/>
    <property type="project" value="TreeGrafter"/>
</dbReference>
<dbReference type="PROSITE" id="PS50011">
    <property type="entry name" value="PROTEIN_KINASE_DOM"/>
    <property type="match status" value="1"/>
</dbReference>
<dbReference type="STRING" id="1344416.A0A139A7C3"/>
<dbReference type="PANTHER" id="PTHR45646:SF11">
    <property type="entry name" value="SERINE_THREONINE-PROTEIN KINASE DOA"/>
    <property type="match status" value="1"/>
</dbReference>
<dbReference type="Gene3D" id="3.30.200.20">
    <property type="entry name" value="Phosphorylase Kinase, domain 1"/>
    <property type="match status" value="1"/>
</dbReference>
<evidence type="ECO:0000313" key="10">
    <source>
        <dbReference type="Proteomes" id="UP000070544"/>
    </source>
</evidence>
<dbReference type="InterPro" id="IPR017441">
    <property type="entry name" value="Protein_kinase_ATP_BS"/>
</dbReference>
<evidence type="ECO:0000256" key="1">
    <source>
        <dbReference type="ARBA" id="ARBA00022527"/>
    </source>
</evidence>
<feature type="binding site" evidence="6">
    <location>
        <position position="27"/>
    </location>
    <ligand>
        <name>ATP</name>
        <dbReference type="ChEBI" id="CHEBI:30616"/>
    </ligand>
</feature>
<dbReference type="InterPro" id="IPR051175">
    <property type="entry name" value="CLK_kinases"/>
</dbReference>
<dbReference type="InterPro" id="IPR000719">
    <property type="entry name" value="Prot_kinase_dom"/>
</dbReference>
<dbReference type="AlphaFoldDB" id="A0A139A7C3"/>
<evidence type="ECO:0000256" key="3">
    <source>
        <dbReference type="ARBA" id="ARBA00022741"/>
    </source>
</evidence>
<proteinExistence type="inferred from homology"/>
<keyword evidence="5 6" id="KW-0067">ATP-binding</keyword>
<dbReference type="Gene3D" id="1.10.510.10">
    <property type="entry name" value="Transferase(Phosphotransferase) domain 1"/>
    <property type="match status" value="1"/>
</dbReference>
<dbReference type="GO" id="GO:0005524">
    <property type="term" value="F:ATP binding"/>
    <property type="evidence" value="ECO:0007669"/>
    <property type="project" value="UniProtKB-UniRule"/>
</dbReference>
<comment type="similarity">
    <text evidence="7">Belongs to the protein kinase superfamily.</text>
</comment>
<reference evidence="9 10" key="1">
    <citation type="journal article" date="2015" name="Genome Biol. Evol.">
        <title>Phylogenomic analyses indicate that early fungi evolved digesting cell walls of algal ancestors of land plants.</title>
        <authorList>
            <person name="Chang Y."/>
            <person name="Wang S."/>
            <person name="Sekimoto S."/>
            <person name="Aerts A.L."/>
            <person name="Choi C."/>
            <person name="Clum A."/>
            <person name="LaButti K.M."/>
            <person name="Lindquist E.A."/>
            <person name="Yee Ngan C."/>
            <person name="Ohm R.A."/>
            <person name="Salamov A.A."/>
            <person name="Grigoriev I.V."/>
            <person name="Spatafora J.W."/>
            <person name="Berbee M.L."/>
        </authorList>
    </citation>
    <scope>NUCLEOTIDE SEQUENCE [LARGE SCALE GENOMIC DNA]</scope>
    <source>
        <strain evidence="9 10">JEL478</strain>
    </source>
</reference>
<dbReference type="InterPro" id="IPR008271">
    <property type="entry name" value="Ser/Thr_kinase_AS"/>
</dbReference>
<dbReference type="Pfam" id="PF00069">
    <property type="entry name" value="Pkinase"/>
    <property type="match status" value="1"/>
</dbReference>
<evidence type="ECO:0000313" key="9">
    <source>
        <dbReference type="EMBL" id="KXS12701.1"/>
    </source>
</evidence>
<evidence type="ECO:0000256" key="5">
    <source>
        <dbReference type="ARBA" id="ARBA00022840"/>
    </source>
</evidence>
<evidence type="ECO:0000256" key="2">
    <source>
        <dbReference type="ARBA" id="ARBA00022679"/>
    </source>
</evidence>
<dbReference type="EMBL" id="KQ965785">
    <property type="protein sequence ID" value="KXS12701.1"/>
    <property type="molecule type" value="Genomic_DNA"/>
</dbReference>
<dbReference type="CDD" id="cd14134">
    <property type="entry name" value="PKc_CLK"/>
    <property type="match status" value="1"/>
</dbReference>
<dbReference type="Proteomes" id="UP000070544">
    <property type="component" value="Unassembled WGS sequence"/>
</dbReference>
<dbReference type="PROSITE" id="PS00107">
    <property type="entry name" value="PROTEIN_KINASE_ATP"/>
    <property type="match status" value="1"/>
</dbReference>
<feature type="domain" description="Protein kinase" evidence="8">
    <location>
        <begin position="1"/>
        <end position="325"/>
    </location>
</feature>
<keyword evidence="3 6" id="KW-0547">Nucleotide-binding</keyword>